<dbReference type="Proteomes" id="UP000451471">
    <property type="component" value="Unassembled WGS sequence"/>
</dbReference>
<sequence>MPTNGWRLSCTDCSFESATSGRDLAESMASTHRSSTGHDVEISEQTPDTD</sequence>
<dbReference type="AlphaFoldDB" id="A0A6B0GN53"/>
<dbReference type="RefSeq" id="WP_158206014.1">
    <property type="nucleotide sequence ID" value="NZ_WSZK01000034.1"/>
</dbReference>
<evidence type="ECO:0008006" key="4">
    <source>
        <dbReference type="Google" id="ProtNLM"/>
    </source>
</evidence>
<accession>A0A6B0GN53</accession>
<evidence type="ECO:0000313" key="3">
    <source>
        <dbReference type="Proteomes" id="UP000451471"/>
    </source>
</evidence>
<name>A0A6B0GN53_9EURY</name>
<comment type="caution">
    <text evidence="2">The sequence shown here is derived from an EMBL/GenBank/DDBJ whole genome shotgun (WGS) entry which is preliminary data.</text>
</comment>
<evidence type="ECO:0000256" key="1">
    <source>
        <dbReference type="SAM" id="MobiDB-lite"/>
    </source>
</evidence>
<keyword evidence="3" id="KW-1185">Reference proteome</keyword>
<dbReference type="EMBL" id="WSZK01000034">
    <property type="protein sequence ID" value="MWG36356.1"/>
    <property type="molecule type" value="Genomic_DNA"/>
</dbReference>
<reference evidence="2 3" key="1">
    <citation type="submission" date="2019-12" db="EMBL/GenBank/DDBJ databases">
        <title>Halocatena pleomorpha gen. nov. sp. nov., an extremely halophilic archaeon of family Halobacteriaceae isolated from saltpan soil.</title>
        <authorList>
            <person name="Pal Y."/>
            <person name="Verma A."/>
            <person name="Krishnamurthi S."/>
            <person name="Kumar P."/>
        </authorList>
    </citation>
    <scope>NUCLEOTIDE SEQUENCE [LARGE SCALE GENOMIC DNA]</scope>
    <source>
        <strain evidence="2 3">JCM 16495</strain>
    </source>
</reference>
<feature type="region of interest" description="Disordered" evidence="1">
    <location>
        <begin position="20"/>
        <end position="50"/>
    </location>
</feature>
<organism evidence="2 3">
    <name type="scientific">Halomarina oriensis</name>
    <dbReference type="NCBI Taxonomy" id="671145"/>
    <lineage>
        <taxon>Archaea</taxon>
        <taxon>Methanobacteriati</taxon>
        <taxon>Methanobacteriota</taxon>
        <taxon>Stenosarchaea group</taxon>
        <taxon>Halobacteria</taxon>
        <taxon>Halobacteriales</taxon>
        <taxon>Natronomonadaceae</taxon>
        <taxon>Halomarina</taxon>
    </lineage>
</organism>
<evidence type="ECO:0000313" key="2">
    <source>
        <dbReference type="EMBL" id="MWG36356.1"/>
    </source>
</evidence>
<gene>
    <name evidence="2" type="ORF">GQS65_18015</name>
</gene>
<proteinExistence type="predicted"/>
<protein>
    <recommendedName>
        <fullName evidence="4">DUF1059 domain-containing protein</fullName>
    </recommendedName>
</protein>